<dbReference type="EMBL" id="CP047265">
    <property type="protein sequence ID" value="QHF03328.1"/>
    <property type="molecule type" value="Genomic_DNA"/>
</dbReference>
<gene>
    <name evidence="1" type="ORF">N015_13290</name>
</gene>
<keyword evidence="2" id="KW-1185">Reference proteome</keyword>
<reference evidence="1 2" key="1">
    <citation type="journal article" date="2014" name="Genome Announc.">
        <title>Draft Genome Sequences of a Phylogenetically Diverse Suite of Pseudomonas syringae Strains from Multiple Source Populations.</title>
        <authorList>
            <person name="Baltrus D.A."/>
            <person name="Yourstone S."/>
            <person name="Lind A."/>
            <person name="Guilbaud C."/>
            <person name="Sands D.C."/>
            <person name="Jones C.D."/>
            <person name="Morris C.E."/>
            <person name="Dangl J.L."/>
        </authorList>
    </citation>
    <scope>NUCLEOTIDE SEQUENCE [LARGE SCALE GENOMIC DNA]</scope>
    <source>
        <strain evidence="1 2">CC1524</strain>
    </source>
</reference>
<evidence type="ECO:0000313" key="2">
    <source>
        <dbReference type="Proteomes" id="UP000464644"/>
    </source>
</evidence>
<name>A0ABX6HD66_9PSED</name>
<organism evidence="1 2">
    <name type="scientific">Pseudomonas asturiensis</name>
    <dbReference type="NCBI Taxonomy" id="1190415"/>
    <lineage>
        <taxon>Bacteria</taxon>
        <taxon>Pseudomonadati</taxon>
        <taxon>Pseudomonadota</taxon>
        <taxon>Gammaproteobacteria</taxon>
        <taxon>Pseudomonadales</taxon>
        <taxon>Pseudomonadaceae</taxon>
        <taxon>Pseudomonas</taxon>
    </lineage>
</organism>
<dbReference type="Pfam" id="PF09926">
    <property type="entry name" value="DUF2158"/>
    <property type="match status" value="1"/>
</dbReference>
<dbReference type="RefSeq" id="WP_024685093.1">
    <property type="nucleotide sequence ID" value="NZ_CP047265.1"/>
</dbReference>
<evidence type="ECO:0000313" key="1">
    <source>
        <dbReference type="EMBL" id="QHF03328.1"/>
    </source>
</evidence>
<dbReference type="Proteomes" id="UP000464644">
    <property type="component" value="Chromosome"/>
</dbReference>
<protein>
    <submittedName>
        <fullName evidence="1">DUF2158 domain-containing protein</fullName>
    </submittedName>
</protein>
<dbReference type="InterPro" id="IPR019226">
    <property type="entry name" value="DUF2158"/>
</dbReference>
<accession>A0ABX6HD66</accession>
<sequence length="60" mass="6542">MSEISVGDVVTLKSGGPAMTVSEIGENDRTQKLVAACKWFDKNEQVKSDVFNLELLAKVD</sequence>
<proteinExistence type="predicted"/>